<feature type="domain" description="FH2" evidence="3">
    <location>
        <begin position="1"/>
        <end position="184"/>
    </location>
</feature>
<keyword evidence="5" id="KW-1185">Reference proteome</keyword>
<dbReference type="PANTHER" id="PTHR45725">
    <property type="entry name" value="FORMIN HOMOLOGY 2 FAMILY MEMBER"/>
    <property type="match status" value="1"/>
</dbReference>
<feature type="region of interest" description="Disordered" evidence="1">
    <location>
        <begin position="185"/>
        <end position="247"/>
    </location>
</feature>
<evidence type="ECO:0008006" key="6">
    <source>
        <dbReference type="Google" id="ProtNLM"/>
    </source>
</evidence>
<dbReference type="InterPro" id="IPR042201">
    <property type="entry name" value="FH2_Formin_sf"/>
</dbReference>
<dbReference type="EMBL" id="JARKIB010000060">
    <property type="protein sequence ID" value="KAJ7752130.1"/>
    <property type="molecule type" value="Genomic_DNA"/>
</dbReference>
<sequence>MNGTGLKGGAFGFRVSSINKLVDTKSVNNTTLLHFLERTIAKHFPDMEEFLEELAKPAEAYRVNLQELRKGLGDLRDGLKRIRQELADHYADMDQTEKYGKQMWNFVSKANGQLEDLIDNVNLADTTFTEAIKYYGEEDKTMSSSEFYGIFKTFVISYKKCKTENQTLAEERAALEKRRAAADEVRAKRDKLMDETPPNEDDDVLDTLLEKLRNGDTVNRRTRKNRFGSDKRPSVPQSLNSDGETPAAADVARDMLARLQSDGFVTPASPTVPVAQRRRRRRDLGSDTGDPMSPMSSNFVMSDSEAPVNPEPEDEDEEGLDTPQP</sequence>
<dbReference type="SUPFAM" id="SSF101447">
    <property type="entry name" value="Formin homology 2 domain (FH2 domain)"/>
    <property type="match status" value="1"/>
</dbReference>
<dbReference type="InterPro" id="IPR015425">
    <property type="entry name" value="FH2_Formin"/>
</dbReference>
<dbReference type="Gene3D" id="1.20.58.2220">
    <property type="entry name" value="Formin, FH2 domain"/>
    <property type="match status" value="1"/>
</dbReference>
<proteinExistence type="predicted"/>
<evidence type="ECO:0000259" key="2">
    <source>
        <dbReference type="PROSITE" id="PS51231"/>
    </source>
</evidence>
<name>A0AAD7IWV0_9AGAR</name>
<feature type="compositionally biased region" description="Acidic residues" evidence="1">
    <location>
        <begin position="311"/>
        <end position="325"/>
    </location>
</feature>
<evidence type="ECO:0000313" key="4">
    <source>
        <dbReference type="EMBL" id="KAJ7752130.1"/>
    </source>
</evidence>
<gene>
    <name evidence="4" type="ORF">B0H16DRAFT_816985</name>
</gene>
<evidence type="ECO:0000256" key="1">
    <source>
        <dbReference type="SAM" id="MobiDB-lite"/>
    </source>
</evidence>
<dbReference type="Proteomes" id="UP001215598">
    <property type="component" value="Unassembled WGS sequence"/>
</dbReference>
<reference evidence="4" key="1">
    <citation type="submission" date="2023-03" db="EMBL/GenBank/DDBJ databases">
        <title>Massive genome expansion in bonnet fungi (Mycena s.s.) driven by repeated elements and novel gene families across ecological guilds.</title>
        <authorList>
            <consortium name="Lawrence Berkeley National Laboratory"/>
            <person name="Harder C.B."/>
            <person name="Miyauchi S."/>
            <person name="Viragh M."/>
            <person name="Kuo A."/>
            <person name="Thoen E."/>
            <person name="Andreopoulos B."/>
            <person name="Lu D."/>
            <person name="Skrede I."/>
            <person name="Drula E."/>
            <person name="Henrissat B."/>
            <person name="Morin E."/>
            <person name="Kohler A."/>
            <person name="Barry K."/>
            <person name="LaButti K."/>
            <person name="Morin E."/>
            <person name="Salamov A."/>
            <person name="Lipzen A."/>
            <person name="Mereny Z."/>
            <person name="Hegedus B."/>
            <person name="Baldrian P."/>
            <person name="Stursova M."/>
            <person name="Weitz H."/>
            <person name="Taylor A."/>
            <person name="Grigoriev I.V."/>
            <person name="Nagy L.G."/>
            <person name="Martin F."/>
            <person name="Kauserud H."/>
        </authorList>
    </citation>
    <scope>NUCLEOTIDE SEQUENCE</scope>
    <source>
        <strain evidence="4">CBHHK182m</strain>
    </source>
</reference>
<dbReference type="AlphaFoldDB" id="A0AAD7IWV0"/>
<evidence type="ECO:0000313" key="5">
    <source>
        <dbReference type="Proteomes" id="UP001215598"/>
    </source>
</evidence>
<dbReference type="Pfam" id="PF02181">
    <property type="entry name" value="FH2"/>
    <property type="match status" value="1"/>
</dbReference>
<dbReference type="InterPro" id="IPR014767">
    <property type="entry name" value="DAD_dom"/>
</dbReference>
<dbReference type="PROSITE" id="PS51231">
    <property type="entry name" value="DAD"/>
    <property type="match status" value="1"/>
</dbReference>
<dbReference type="PANTHER" id="PTHR45725:SF1">
    <property type="entry name" value="DISHEVELLED ASSOCIATED ACTIVATOR OF MORPHOGENESIS, ISOFORM D"/>
    <property type="match status" value="1"/>
</dbReference>
<organism evidence="4 5">
    <name type="scientific">Mycena metata</name>
    <dbReference type="NCBI Taxonomy" id="1033252"/>
    <lineage>
        <taxon>Eukaryota</taxon>
        <taxon>Fungi</taxon>
        <taxon>Dikarya</taxon>
        <taxon>Basidiomycota</taxon>
        <taxon>Agaricomycotina</taxon>
        <taxon>Agaricomycetes</taxon>
        <taxon>Agaricomycetidae</taxon>
        <taxon>Agaricales</taxon>
        <taxon>Marasmiineae</taxon>
        <taxon>Mycenaceae</taxon>
        <taxon>Mycena</taxon>
    </lineage>
</organism>
<comment type="caution">
    <text evidence="4">The sequence shown here is derived from an EMBL/GenBank/DDBJ whole genome shotgun (WGS) entry which is preliminary data.</text>
</comment>
<feature type="region of interest" description="Disordered" evidence="1">
    <location>
        <begin position="260"/>
        <end position="325"/>
    </location>
</feature>
<feature type="domain" description="DAD" evidence="2">
    <location>
        <begin position="194"/>
        <end position="227"/>
    </location>
</feature>
<dbReference type="InterPro" id="IPR051425">
    <property type="entry name" value="Formin_Homology"/>
</dbReference>
<accession>A0AAD7IWV0</accession>
<evidence type="ECO:0000259" key="3">
    <source>
        <dbReference type="PROSITE" id="PS51444"/>
    </source>
</evidence>
<feature type="compositionally biased region" description="Basic and acidic residues" evidence="1">
    <location>
        <begin position="185"/>
        <end position="194"/>
    </location>
</feature>
<dbReference type="PROSITE" id="PS51444">
    <property type="entry name" value="FH2"/>
    <property type="match status" value="1"/>
</dbReference>
<protein>
    <recommendedName>
        <fullName evidence="6">FH2 domain-containing protein</fullName>
    </recommendedName>
</protein>